<dbReference type="Proteomes" id="UP000028545">
    <property type="component" value="Unassembled WGS sequence"/>
</dbReference>
<feature type="region of interest" description="Disordered" evidence="1">
    <location>
        <begin position="1"/>
        <end position="31"/>
    </location>
</feature>
<dbReference type="EMBL" id="JOWA01000099">
    <property type="protein sequence ID" value="KEZ42523.1"/>
    <property type="molecule type" value="Genomic_DNA"/>
</dbReference>
<reference evidence="2 3" key="1">
    <citation type="journal article" date="2014" name="Genome Announc.">
        <title>Draft genome sequence of the pathogenic fungus Scedosporium apiospermum.</title>
        <authorList>
            <person name="Vandeputte P."/>
            <person name="Ghamrawi S."/>
            <person name="Rechenmann M."/>
            <person name="Iltis A."/>
            <person name="Giraud S."/>
            <person name="Fleury M."/>
            <person name="Thornton C."/>
            <person name="Delhaes L."/>
            <person name="Meyer W."/>
            <person name="Papon N."/>
            <person name="Bouchara J.P."/>
        </authorList>
    </citation>
    <scope>NUCLEOTIDE SEQUENCE [LARGE SCALE GENOMIC DNA]</scope>
    <source>
        <strain evidence="2 3">IHEM 14462</strain>
    </source>
</reference>
<feature type="region of interest" description="Disordered" evidence="1">
    <location>
        <begin position="88"/>
        <end position="119"/>
    </location>
</feature>
<dbReference type="GeneID" id="27724814"/>
<gene>
    <name evidence="2" type="ORF">SAPIO_CDS5742</name>
</gene>
<accession>A0A084G5B1</accession>
<comment type="caution">
    <text evidence="2">The sequence shown here is derived from an EMBL/GenBank/DDBJ whole genome shotgun (WGS) entry which is preliminary data.</text>
</comment>
<dbReference type="KEGG" id="sapo:SAPIO_CDS5742"/>
<evidence type="ECO:0000313" key="3">
    <source>
        <dbReference type="Proteomes" id="UP000028545"/>
    </source>
</evidence>
<dbReference type="RefSeq" id="XP_016642322.1">
    <property type="nucleotide sequence ID" value="XM_016788006.1"/>
</dbReference>
<proteinExistence type="predicted"/>
<name>A0A084G5B1_PSEDA</name>
<sequence>MTTKQPLEENVDDDGEGSLPQKPQPTTGSGEFVARKARYTVREPFMATFFSTILIDEAYICRNFKNIIPKLIQNLPSRSIVAATATPLQNKISKGSPEDDDEEESERRDKTNVASISTQQRALPRDVLSRFRLAQRINFDAREADSLSAESAPATASSYNRLEVVKSWMSISDYGSETIEATRPASQRAAILRRFNSPHAAS</sequence>
<dbReference type="HOGENOM" id="CLU_1355344_0_0_1"/>
<evidence type="ECO:0000313" key="2">
    <source>
        <dbReference type="EMBL" id="KEZ42523.1"/>
    </source>
</evidence>
<evidence type="ECO:0000256" key="1">
    <source>
        <dbReference type="SAM" id="MobiDB-lite"/>
    </source>
</evidence>
<dbReference type="AlphaFoldDB" id="A0A084G5B1"/>
<dbReference type="InterPro" id="IPR027417">
    <property type="entry name" value="P-loop_NTPase"/>
</dbReference>
<dbReference type="VEuPathDB" id="FungiDB:SAPIO_CDS5742"/>
<protein>
    <submittedName>
        <fullName evidence="2">Uncharacterized protein</fullName>
    </submittedName>
</protein>
<organism evidence="2 3">
    <name type="scientific">Pseudallescheria apiosperma</name>
    <name type="common">Scedosporium apiospermum</name>
    <dbReference type="NCBI Taxonomy" id="563466"/>
    <lineage>
        <taxon>Eukaryota</taxon>
        <taxon>Fungi</taxon>
        <taxon>Dikarya</taxon>
        <taxon>Ascomycota</taxon>
        <taxon>Pezizomycotina</taxon>
        <taxon>Sordariomycetes</taxon>
        <taxon>Hypocreomycetidae</taxon>
        <taxon>Microascales</taxon>
        <taxon>Microascaceae</taxon>
        <taxon>Scedosporium</taxon>
    </lineage>
</organism>
<keyword evidence="3" id="KW-1185">Reference proteome</keyword>
<dbReference type="SUPFAM" id="SSF52540">
    <property type="entry name" value="P-loop containing nucleoside triphosphate hydrolases"/>
    <property type="match status" value="1"/>
</dbReference>